<dbReference type="SMART" id="SM00091">
    <property type="entry name" value="PAS"/>
    <property type="match status" value="2"/>
</dbReference>
<evidence type="ECO:0000259" key="9">
    <source>
        <dbReference type="PROSITE" id="PS50112"/>
    </source>
</evidence>
<dbReference type="GO" id="GO:0000155">
    <property type="term" value="F:phosphorelay sensor kinase activity"/>
    <property type="evidence" value="ECO:0007669"/>
    <property type="project" value="InterPro"/>
</dbReference>
<dbReference type="PANTHER" id="PTHR45339">
    <property type="entry name" value="HYBRID SIGNAL TRANSDUCTION HISTIDINE KINASE J"/>
    <property type="match status" value="1"/>
</dbReference>
<dbReference type="FunFam" id="3.30.565.10:FF:000010">
    <property type="entry name" value="Sensor histidine kinase RcsC"/>
    <property type="match status" value="1"/>
</dbReference>
<dbReference type="InterPro" id="IPR001789">
    <property type="entry name" value="Sig_transdc_resp-reg_receiver"/>
</dbReference>
<dbReference type="CDD" id="cd00088">
    <property type="entry name" value="HPT"/>
    <property type="match status" value="1"/>
</dbReference>
<dbReference type="RefSeq" id="WP_149836249.1">
    <property type="nucleotide sequence ID" value="NZ_VUOC01000001.1"/>
</dbReference>
<feature type="domain" description="Response regulatory" evidence="8">
    <location>
        <begin position="749"/>
        <end position="863"/>
    </location>
</feature>
<evidence type="ECO:0000259" key="11">
    <source>
        <dbReference type="PROSITE" id="PS50894"/>
    </source>
</evidence>
<dbReference type="InterPro" id="IPR011006">
    <property type="entry name" value="CheY-like_superfamily"/>
</dbReference>
<evidence type="ECO:0000256" key="2">
    <source>
        <dbReference type="ARBA" id="ARBA00012438"/>
    </source>
</evidence>
<keyword evidence="6" id="KW-0472">Membrane</keyword>
<evidence type="ECO:0000256" key="5">
    <source>
        <dbReference type="PROSITE-ProRule" id="PRU00169"/>
    </source>
</evidence>
<dbReference type="SUPFAM" id="SSF52172">
    <property type="entry name" value="CheY-like"/>
    <property type="match status" value="1"/>
</dbReference>
<dbReference type="SUPFAM" id="SSF47226">
    <property type="entry name" value="Histidine-containing phosphotransfer domain, HPT domain"/>
    <property type="match status" value="1"/>
</dbReference>
<dbReference type="CDD" id="cd17546">
    <property type="entry name" value="REC_hyHK_CKI1_RcsC-like"/>
    <property type="match status" value="1"/>
</dbReference>
<feature type="domain" description="PAC" evidence="10">
    <location>
        <begin position="303"/>
        <end position="354"/>
    </location>
</feature>
<dbReference type="SMART" id="SM00387">
    <property type="entry name" value="HATPase_c"/>
    <property type="match status" value="1"/>
</dbReference>
<keyword evidence="13" id="KW-1185">Reference proteome</keyword>
<dbReference type="SMART" id="SM00448">
    <property type="entry name" value="REC"/>
    <property type="match status" value="1"/>
</dbReference>
<dbReference type="SUPFAM" id="SSF55785">
    <property type="entry name" value="PYP-like sensor domain (PAS domain)"/>
    <property type="match status" value="2"/>
</dbReference>
<reference evidence="12 13" key="2">
    <citation type="submission" date="2019-09" db="EMBL/GenBank/DDBJ databases">
        <authorList>
            <person name="Jin C."/>
        </authorList>
    </citation>
    <scope>NUCLEOTIDE SEQUENCE [LARGE SCALE GENOMIC DNA]</scope>
    <source>
        <strain evidence="12 13">BN140078</strain>
    </source>
</reference>
<dbReference type="Pfam" id="PF00989">
    <property type="entry name" value="PAS"/>
    <property type="match status" value="1"/>
</dbReference>
<dbReference type="InterPro" id="IPR001610">
    <property type="entry name" value="PAC"/>
</dbReference>
<reference evidence="12 13" key="1">
    <citation type="submission" date="2019-09" db="EMBL/GenBank/DDBJ databases">
        <title>Chitinophaga ginsengihumi sp. nov., isolated from soil of ginseng rhizosphere.</title>
        <authorList>
            <person name="Lee J."/>
        </authorList>
    </citation>
    <scope>NUCLEOTIDE SEQUENCE [LARGE SCALE GENOMIC DNA]</scope>
    <source>
        <strain evidence="12 13">BN140078</strain>
    </source>
</reference>
<feature type="modified residue" description="Phosphohistidine" evidence="4">
    <location>
        <position position="937"/>
    </location>
</feature>
<dbReference type="Pfam" id="PF02518">
    <property type="entry name" value="HATPase_c"/>
    <property type="match status" value="1"/>
</dbReference>
<sequence>MERLRNMLLALSMLLKKWMLPLKSSAVLFYLLMLTLFAWLAWYTVDLTLQLADNNRQLHTLAEKQRHIRTVQVSFYQLETGVQRFILTGNATHLDAAPQQTASLYTALDEISHLSQDDHLQLQTVATIKNGVIRQLAHQQQYIQQRYKAGNSGQQIAMLPVDNTVDELLTNLLEQTRTGILAAGDRQTFYTSRLRLPLLLGGLITLLTLLANRSYRKRNRTLQDTMARREKRFRSFIEEAQVMMFIADLNGNFTYVNKKLAETSGYTREELIGRHYSIFLDADTVERLRIAYTEQYVYNKPHTNHEFLCTVKTGERKWVEQHLTLYRENGVVKGFQAIVKDIHEQKQLKLEMERLAARQKETQSRLQAILDYSTSIIFIKDLQGRYLLANKPFEEINNLEPGTAIGYTDQDLASNGATKSGNSDHVVFEKQQPLKVIETVTVNGAERHIFMSRFPLFNSDQEMFGICGIGMDITERVIYEREVIAARKMAEDAKQVQEMFMANMSHEIRTPINGIMGMAYLLDRSPVNTRQQEYLDGIKDASRNLLVIINDILDFSKMQAGKMVLEKVRINIPSLVAKEVMRLKPQADKKGVHLSYYTDERIPASLTGDAVRISQILGNLIDNAIKFTAQGSVKVTARLLETDDHNNTHVGFEVQDTGIGIPAEKQEMIFESFTQTSAENTRRYGGTGLGLAICKALVTMQGGYIAVKSTVSKGATFYVEIPFCSHADAEQEQETHAGPIPENLLLGKKLLLAEDNTLNQKVAYYLLQQAGASVDIADNGRIALQRVLETNYDCVLMDIQMPEMDGYQTTTLIRQTGSDIPIIAMTASAIAGEEEKCLKAGMNDYVSKPFTPEVLFNKILQSTGTPVTAIRPAAPVNGHTAPEGLTDLHYLHTLLKDDTIYVRELLQDFHDTLPGIIEELEQAAALEQWELIHYLVHRLKSSLSIVRIPTAMELAGTLEENALGRQHLNTLAAQVHQLTAILREACKEVAMEIENIT</sequence>
<dbReference type="InterPro" id="IPR036890">
    <property type="entry name" value="HATPase_C_sf"/>
</dbReference>
<gene>
    <name evidence="12" type="ORF">F0L74_02500</name>
</gene>
<feature type="modified residue" description="4-aspartylphosphate" evidence="5">
    <location>
        <position position="798"/>
    </location>
</feature>
<dbReference type="Gene3D" id="1.10.287.130">
    <property type="match status" value="1"/>
</dbReference>
<keyword evidence="6" id="KW-0812">Transmembrane</keyword>
<dbReference type="CDD" id="cd00082">
    <property type="entry name" value="HisKA"/>
    <property type="match status" value="1"/>
</dbReference>
<dbReference type="InterPro" id="IPR013767">
    <property type="entry name" value="PAS_fold"/>
</dbReference>
<dbReference type="SMART" id="SM00086">
    <property type="entry name" value="PAC"/>
    <property type="match status" value="2"/>
</dbReference>
<dbReference type="Gene3D" id="1.20.120.160">
    <property type="entry name" value="HPT domain"/>
    <property type="match status" value="1"/>
</dbReference>
<dbReference type="InterPro" id="IPR008207">
    <property type="entry name" value="Sig_transdc_His_kin_Hpt_dom"/>
</dbReference>
<dbReference type="PROSITE" id="PS50113">
    <property type="entry name" value="PAC"/>
    <property type="match status" value="2"/>
</dbReference>
<dbReference type="PROSITE" id="PS50109">
    <property type="entry name" value="HIS_KIN"/>
    <property type="match status" value="1"/>
</dbReference>
<keyword evidence="6" id="KW-1133">Transmembrane helix</keyword>
<feature type="domain" description="PAS" evidence="9">
    <location>
        <begin position="229"/>
        <end position="300"/>
    </location>
</feature>
<evidence type="ECO:0000256" key="6">
    <source>
        <dbReference type="SAM" id="Phobius"/>
    </source>
</evidence>
<dbReference type="EC" id="2.7.13.3" evidence="2"/>
<proteinExistence type="predicted"/>
<dbReference type="InterPro" id="IPR013656">
    <property type="entry name" value="PAS_4"/>
</dbReference>
<dbReference type="PROSITE" id="PS50894">
    <property type="entry name" value="HPT"/>
    <property type="match status" value="1"/>
</dbReference>
<dbReference type="InterPro" id="IPR000014">
    <property type="entry name" value="PAS"/>
</dbReference>
<evidence type="ECO:0000313" key="12">
    <source>
        <dbReference type="EMBL" id="KAA2244853.1"/>
    </source>
</evidence>
<dbReference type="GO" id="GO:0005886">
    <property type="term" value="C:plasma membrane"/>
    <property type="evidence" value="ECO:0007669"/>
    <property type="project" value="UniProtKB-SubCell"/>
</dbReference>
<dbReference type="PANTHER" id="PTHR45339:SF5">
    <property type="entry name" value="HISTIDINE KINASE"/>
    <property type="match status" value="1"/>
</dbReference>
<dbReference type="PROSITE" id="PS50112">
    <property type="entry name" value="PAS"/>
    <property type="match status" value="2"/>
</dbReference>
<feature type="domain" description="PAS" evidence="9">
    <location>
        <begin position="362"/>
        <end position="406"/>
    </location>
</feature>
<dbReference type="PROSITE" id="PS50110">
    <property type="entry name" value="RESPONSE_REGULATORY"/>
    <property type="match status" value="1"/>
</dbReference>
<feature type="domain" description="Histidine kinase" evidence="7">
    <location>
        <begin position="503"/>
        <end position="725"/>
    </location>
</feature>
<dbReference type="Pfam" id="PF01627">
    <property type="entry name" value="Hpt"/>
    <property type="match status" value="1"/>
</dbReference>
<comment type="catalytic activity">
    <reaction evidence="1">
        <text>ATP + protein L-histidine = ADP + protein N-phospho-L-histidine.</text>
        <dbReference type="EC" id="2.7.13.3"/>
    </reaction>
</comment>
<dbReference type="InterPro" id="IPR005467">
    <property type="entry name" value="His_kinase_dom"/>
</dbReference>
<feature type="transmembrane region" description="Helical" evidence="6">
    <location>
        <begin position="20"/>
        <end position="42"/>
    </location>
</feature>
<name>A0A5B2VYC0_9BACT</name>
<dbReference type="InterPro" id="IPR035965">
    <property type="entry name" value="PAS-like_dom_sf"/>
</dbReference>
<evidence type="ECO:0000259" key="8">
    <source>
        <dbReference type="PROSITE" id="PS50110"/>
    </source>
</evidence>
<dbReference type="InterPro" id="IPR036641">
    <property type="entry name" value="HPT_dom_sf"/>
</dbReference>
<dbReference type="Pfam" id="PF08448">
    <property type="entry name" value="PAS_4"/>
    <property type="match status" value="1"/>
</dbReference>
<dbReference type="InterPro" id="IPR036097">
    <property type="entry name" value="HisK_dim/P_sf"/>
</dbReference>
<dbReference type="Pfam" id="PF00072">
    <property type="entry name" value="Response_reg"/>
    <property type="match status" value="1"/>
</dbReference>
<dbReference type="InterPro" id="IPR000700">
    <property type="entry name" value="PAS-assoc_C"/>
</dbReference>
<dbReference type="Gene3D" id="3.40.50.2300">
    <property type="match status" value="1"/>
</dbReference>
<dbReference type="SUPFAM" id="SSF55874">
    <property type="entry name" value="ATPase domain of HSP90 chaperone/DNA topoisomerase II/histidine kinase"/>
    <property type="match status" value="1"/>
</dbReference>
<dbReference type="Proteomes" id="UP000324611">
    <property type="component" value="Unassembled WGS sequence"/>
</dbReference>
<dbReference type="NCBIfam" id="TIGR00229">
    <property type="entry name" value="sensory_box"/>
    <property type="match status" value="2"/>
</dbReference>
<comment type="caution">
    <text evidence="12">The sequence shown here is derived from an EMBL/GenBank/DDBJ whole genome shotgun (WGS) entry which is preliminary data.</text>
</comment>
<evidence type="ECO:0000259" key="7">
    <source>
        <dbReference type="PROSITE" id="PS50109"/>
    </source>
</evidence>
<dbReference type="SMART" id="SM00388">
    <property type="entry name" value="HisKA"/>
    <property type="match status" value="2"/>
</dbReference>
<dbReference type="GO" id="GO:0006355">
    <property type="term" value="P:regulation of DNA-templated transcription"/>
    <property type="evidence" value="ECO:0007669"/>
    <property type="project" value="InterPro"/>
</dbReference>
<dbReference type="Gene3D" id="3.30.450.20">
    <property type="entry name" value="PAS domain"/>
    <property type="match status" value="2"/>
</dbReference>
<dbReference type="GO" id="GO:0005524">
    <property type="term" value="F:ATP binding"/>
    <property type="evidence" value="ECO:0007669"/>
    <property type="project" value="UniProtKB-KW"/>
</dbReference>
<dbReference type="SUPFAM" id="SSF47384">
    <property type="entry name" value="Homodimeric domain of signal transducing histidine kinase"/>
    <property type="match status" value="1"/>
</dbReference>
<dbReference type="Pfam" id="PF00512">
    <property type="entry name" value="HisKA"/>
    <property type="match status" value="1"/>
</dbReference>
<accession>A0A5B2VYC0</accession>
<evidence type="ECO:0000259" key="10">
    <source>
        <dbReference type="PROSITE" id="PS50113"/>
    </source>
</evidence>
<dbReference type="AlphaFoldDB" id="A0A5B2VYC0"/>
<dbReference type="Gene3D" id="3.30.565.10">
    <property type="entry name" value="Histidine kinase-like ATPase, C-terminal domain"/>
    <property type="match status" value="1"/>
</dbReference>
<evidence type="ECO:0000313" key="13">
    <source>
        <dbReference type="Proteomes" id="UP000324611"/>
    </source>
</evidence>
<dbReference type="CDD" id="cd00130">
    <property type="entry name" value="PAS"/>
    <property type="match status" value="1"/>
</dbReference>
<organism evidence="12 13">
    <name type="scientific">Chitinophaga agrisoli</name>
    <dbReference type="NCBI Taxonomy" id="2607653"/>
    <lineage>
        <taxon>Bacteria</taxon>
        <taxon>Pseudomonadati</taxon>
        <taxon>Bacteroidota</taxon>
        <taxon>Chitinophagia</taxon>
        <taxon>Chitinophagales</taxon>
        <taxon>Chitinophagaceae</taxon>
        <taxon>Chitinophaga</taxon>
    </lineage>
</organism>
<dbReference type="CDD" id="cd16922">
    <property type="entry name" value="HATPase_EvgS-ArcB-TorS-like"/>
    <property type="match status" value="1"/>
</dbReference>
<dbReference type="EMBL" id="VUOC01000001">
    <property type="protein sequence ID" value="KAA2244853.1"/>
    <property type="molecule type" value="Genomic_DNA"/>
</dbReference>
<dbReference type="InterPro" id="IPR003661">
    <property type="entry name" value="HisK_dim/P_dom"/>
</dbReference>
<protein>
    <recommendedName>
        <fullName evidence="2">histidine kinase</fullName>
        <ecNumber evidence="2">2.7.13.3</ecNumber>
    </recommendedName>
</protein>
<dbReference type="InterPro" id="IPR003594">
    <property type="entry name" value="HATPase_dom"/>
</dbReference>
<feature type="domain" description="HPt" evidence="11">
    <location>
        <begin position="898"/>
        <end position="996"/>
    </location>
</feature>
<dbReference type="InterPro" id="IPR004358">
    <property type="entry name" value="Sig_transdc_His_kin-like_C"/>
</dbReference>
<evidence type="ECO:0000256" key="1">
    <source>
        <dbReference type="ARBA" id="ARBA00000085"/>
    </source>
</evidence>
<evidence type="ECO:0000256" key="3">
    <source>
        <dbReference type="ARBA" id="ARBA00022553"/>
    </source>
</evidence>
<keyword evidence="3 5" id="KW-0597">Phosphoprotein</keyword>
<evidence type="ECO:0000256" key="4">
    <source>
        <dbReference type="PROSITE-ProRule" id="PRU00110"/>
    </source>
</evidence>
<feature type="domain" description="PAC" evidence="10">
    <location>
        <begin position="430"/>
        <end position="485"/>
    </location>
</feature>
<dbReference type="PRINTS" id="PR00344">
    <property type="entry name" value="BCTRLSENSOR"/>
</dbReference>